<dbReference type="GO" id="GO:0043813">
    <property type="term" value="F:phosphatidylinositol-3,5-bisphosphate 5-phosphatase activity"/>
    <property type="evidence" value="ECO:0007669"/>
    <property type="project" value="InterPro"/>
</dbReference>
<dbReference type="Pfam" id="PF02383">
    <property type="entry name" value="Syja_N"/>
    <property type="match status" value="1"/>
</dbReference>
<evidence type="ECO:0000256" key="4">
    <source>
        <dbReference type="SAM" id="MobiDB-lite"/>
    </source>
</evidence>
<evidence type="ECO:0000256" key="1">
    <source>
        <dbReference type="ARBA" id="ARBA00004308"/>
    </source>
</evidence>
<keyword evidence="2" id="KW-0378">Hydrolase</keyword>
<keyword evidence="3" id="KW-0472">Membrane</keyword>
<gene>
    <name evidence="6" type="ORF">BCR44DRAFT_1429126</name>
</gene>
<dbReference type="PANTHER" id="PTHR45738">
    <property type="entry name" value="POLYPHOSPHOINOSITIDE PHOSPHATASE"/>
    <property type="match status" value="1"/>
</dbReference>
<feature type="domain" description="SAC" evidence="5">
    <location>
        <begin position="165"/>
        <end position="653"/>
    </location>
</feature>
<feature type="region of interest" description="Disordered" evidence="4">
    <location>
        <begin position="331"/>
        <end position="376"/>
    </location>
</feature>
<dbReference type="InterPro" id="IPR002013">
    <property type="entry name" value="SAC_dom"/>
</dbReference>
<dbReference type="InterPro" id="IPR043573">
    <property type="entry name" value="Fig4-like"/>
</dbReference>
<dbReference type="GO" id="GO:0012505">
    <property type="term" value="C:endomembrane system"/>
    <property type="evidence" value="ECO:0007669"/>
    <property type="project" value="UniProtKB-SubCell"/>
</dbReference>
<dbReference type="Proteomes" id="UP000193411">
    <property type="component" value="Unassembled WGS sequence"/>
</dbReference>
<proteinExistence type="predicted"/>
<dbReference type="PROSITE" id="PS50275">
    <property type="entry name" value="SAC"/>
    <property type="match status" value="1"/>
</dbReference>
<dbReference type="GO" id="GO:0046856">
    <property type="term" value="P:phosphatidylinositol dephosphorylation"/>
    <property type="evidence" value="ECO:0007669"/>
    <property type="project" value="InterPro"/>
</dbReference>
<evidence type="ECO:0000259" key="5">
    <source>
        <dbReference type="PROSITE" id="PS50275"/>
    </source>
</evidence>
<evidence type="ECO:0000256" key="2">
    <source>
        <dbReference type="ARBA" id="ARBA00022801"/>
    </source>
</evidence>
<dbReference type="AlphaFoldDB" id="A0A1Y2HXC3"/>
<dbReference type="OrthoDB" id="405996at2759"/>
<evidence type="ECO:0000256" key="3">
    <source>
        <dbReference type="ARBA" id="ARBA00023136"/>
    </source>
</evidence>
<sequence>MRYLTAIDIYETPSRLYAIGRLGPQGQGPSYRILKLDRTLTPPAQPCSQFSLHSLADNHDSTASGLHIHDDGIAYTRRQVANVLNMLGDSNDSVKRVCSGVHALMGVVRFVEGYYLIAIVQSTEVATLGPHSIRRVDETRLLPIANPAYVKWAKRADEQHYVNAFQTVALQQDLYFSWSYDVTRSLQHNILSRAARPLASTCHKVAARAMGSAATTPQLGNDGMFTWNAHHLRIAALGLGIELSLPSPVSNPSAWFAPVIQGFVGQVKLTVVGRPIYVTLIARRSCKFAGARFLRRGVDMHQGWVANEVESEQIVHDGASTQFPDLRRAGAGRLVRRPSRQTTHVSPSVGLDSTLPRPAMEPEADTVGAPDSSSPSASTAAAAAAVTCTPPLAAQAAQQESCAFCYAQHIQSDGTVRTPSPPGPLPRTPMYTSFIQHRGSIPLLWSQDNSAMTPKPPITLNIRDPYFVCAGKHFNRMFEHYGGKVICFNLIKTREKSKREMILGDEFEQGVRYLQQFLPRGEEMAYVHVDMSLEKKKNRVIEVLEQHAEAMVDQIGFFSSGPEPVLQSRLRPSSPPDFILARVQNGVIRTNCIDCLDRTNAAAFVIGKCALGRQLVHLGVLKHPHVPFDTEAIDLLTELYQDHGDAIALQYGGSALVNTMKTYRDRTLISQSRDMLESAKRYWSNSFSDADKQDAIDIFLGVFTRWGDFRTGQMVVPMDLRCDTLGPPWNYTEWRQPRAGIEADSSTAAGVVAVAGADEEEDIKERVALVSLADIYGADGCVVSQSTAPFKPHAPPDATMFDLSGLKKWLSTPDPSSHSLFSRDRTNSVSSFFVGAHPPDSSSTNGGGDLASSYGSRMAVAGGLTPIGAAPQLSRISELGGTYSMTTAPGGLAAFRAEHSASPVPFATPDTGAGDVSVATTTAAGGAGALTMAAAATLREYKRYVYQFSSSGLQLESRLPLLDSDALAHLTSHPDYGAFHRHVKLANGSQLPVVDRDDESLYRAFVDVPRRVARGEIDETEAWQQRIVAYEGWIAMGRLKAKKGGAAGATGTVVGGGAS</sequence>
<dbReference type="PANTHER" id="PTHR45738:SF5">
    <property type="entry name" value="POLYPHOSPHOINOSITIDE PHOSPHATASE"/>
    <property type="match status" value="1"/>
</dbReference>
<comment type="caution">
    <text evidence="6">The sequence shown here is derived from an EMBL/GenBank/DDBJ whole genome shotgun (WGS) entry which is preliminary data.</text>
</comment>
<name>A0A1Y2HXC3_9FUNG</name>
<dbReference type="STRING" id="765915.A0A1Y2HXC3"/>
<protein>
    <submittedName>
        <fullName evidence="6">SacI homology domain-domain-containing protein</fullName>
    </submittedName>
</protein>
<organism evidence="6 7">
    <name type="scientific">Catenaria anguillulae PL171</name>
    <dbReference type="NCBI Taxonomy" id="765915"/>
    <lineage>
        <taxon>Eukaryota</taxon>
        <taxon>Fungi</taxon>
        <taxon>Fungi incertae sedis</taxon>
        <taxon>Blastocladiomycota</taxon>
        <taxon>Blastocladiomycetes</taxon>
        <taxon>Blastocladiales</taxon>
        <taxon>Catenariaceae</taxon>
        <taxon>Catenaria</taxon>
    </lineage>
</organism>
<accession>A0A1Y2HXC3</accession>
<dbReference type="EMBL" id="MCFL01000009">
    <property type="protein sequence ID" value="ORZ38373.1"/>
    <property type="molecule type" value="Genomic_DNA"/>
</dbReference>
<evidence type="ECO:0000313" key="7">
    <source>
        <dbReference type="Proteomes" id="UP000193411"/>
    </source>
</evidence>
<keyword evidence="7" id="KW-1185">Reference proteome</keyword>
<comment type="subcellular location">
    <subcellularLocation>
        <location evidence="1">Endomembrane system</location>
    </subcellularLocation>
</comment>
<evidence type="ECO:0000313" key="6">
    <source>
        <dbReference type="EMBL" id="ORZ38373.1"/>
    </source>
</evidence>
<reference evidence="6 7" key="1">
    <citation type="submission" date="2016-07" db="EMBL/GenBank/DDBJ databases">
        <title>Pervasive Adenine N6-methylation of Active Genes in Fungi.</title>
        <authorList>
            <consortium name="DOE Joint Genome Institute"/>
            <person name="Mondo S.J."/>
            <person name="Dannebaum R.O."/>
            <person name="Kuo R.C."/>
            <person name="Labutti K."/>
            <person name="Haridas S."/>
            <person name="Kuo A."/>
            <person name="Salamov A."/>
            <person name="Ahrendt S.R."/>
            <person name="Lipzen A."/>
            <person name="Sullivan W."/>
            <person name="Andreopoulos W.B."/>
            <person name="Clum A."/>
            <person name="Lindquist E."/>
            <person name="Daum C."/>
            <person name="Ramamoorthy G.K."/>
            <person name="Gryganskyi A."/>
            <person name="Culley D."/>
            <person name="Magnuson J.K."/>
            <person name="James T.Y."/>
            <person name="O'Malley M.A."/>
            <person name="Stajich J.E."/>
            <person name="Spatafora J.W."/>
            <person name="Visel A."/>
            <person name="Grigoriev I.V."/>
        </authorList>
    </citation>
    <scope>NUCLEOTIDE SEQUENCE [LARGE SCALE GENOMIC DNA]</scope>
    <source>
        <strain evidence="6 7">PL171</strain>
    </source>
</reference>